<dbReference type="STRING" id="882082.SaccyDRAFT_4905"/>
<sequence length="236" mass="25020">MSVSDLAAAVDRARAALPPPALREADGCLEEAANVLAVVSTGSAAPELVEAVEGLLRAREGLAQVQQTCSALSEVLGQYLTGIGVRSSGAGASSTIRPFPSAPPPKLTSAPDPALIAEVQRQGHKISPERVVRIARLPDDRIVWLEEGNEDSGLAHIEAAHASHFERYGIAKSDIVNVVFDALTRGIYQGVSGSNRNVYEISYRGKSRRIAVTVGNNGYIVGANPVRIKREPKQKP</sequence>
<dbReference type="AlphaFoldDB" id="H5XN68"/>
<organism evidence="1 2">
    <name type="scientific">Saccharomonospora cyanea NA-134</name>
    <dbReference type="NCBI Taxonomy" id="882082"/>
    <lineage>
        <taxon>Bacteria</taxon>
        <taxon>Bacillati</taxon>
        <taxon>Actinomycetota</taxon>
        <taxon>Actinomycetes</taxon>
        <taxon>Pseudonocardiales</taxon>
        <taxon>Pseudonocardiaceae</taxon>
        <taxon>Saccharomonospora</taxon>
    </lineage>
</organism>
<dbReference type="HOGENOM" id="CLU_109368_0_0_11"/>
<dbReference type="EMBL" id="CM001440">
    <property type="protein sequence ID" value="EHR63701.1"/>
    <property type="molecule type" value="Genomic_DNA"/>
</dbReference>
<dbReference type="Proteomes" id="UP000002791">
    <property type="component" value="Chromosome"/>
</dbReference>
<protein>
    <submittedName>
        <fullName evidence="1">Uncharacterized protein</fullName>
    </submittedName>
</protein>
<accession>H5XN68</accession>
<gene>
    <name evidence="1" type="ORF">SaccyDRAFT_4905</name>
</gene>
<proteinExistence type="predicted"/>
<evidence type="ECO:0000313" key="1">
    <source>
        <dbReference type="EMBL" id="EHR63701.1"/>
    </source>
</evidence>
<keyword evidence="2" id="KW-1185">Reference proteome</keyword>
<dbReference type="eggNOG" id="ENOG5032S3J">
    <property type="taxonomic scope" value="Bacteria"/>
</dbReference>
<dbReference type="RefSeq" id="WP_005460162.1">
    <property type="nucleotide sequence ID" value="NZ_CM001440.1"/>
</dbReference>
<name>H5XN68_9PSEU</name>
<evidence type="ECO:0000313" key="2">
    <source>
        <dbReference type="Proteomes" id="UP000002791"/>
    </source>
</evidence>
<reference evidence="1 2" key="1">
    <citation type="submission" date="2011-11" db="EMBL/GenBank/DDBJ databases">
        <title>The Noncontiguous Finished sequence of Saccharomonospora cyanea NA-134.</title>
        <authorList>
            <consortium name="US DOE Joint Genome Institute"/>
            <person name="Lucas S."/>
            <person name="Han J."/>
            <person name="Lapidus A."/>
            <person name="Cheng J.-F."/>
            <person name="Goodwin L."/>
            <person name="Pitluck S."/>
            <person name="Peters L."/>
            <person name="Ovchinnikova G."/>
            <person name="Lu M."/>
            <person name="Detter J.C."/>
            <person name="Han C."/>
            <person name="Tapia R."/>
            <person name="Land M."/>
            <person name="Hauser L."/>
            <person name="Kyrpides N."/>
            <person name="Ivanova N."/>
            <person name="Pagani I."/>
            <person name="Brambilla E.-M."/>
            <person name="Klenk H.-P."/>
            <person name="Woyke T."/>
        </authorList>
    </citation>
    <scope>NUCLEOTIDE SEQUENCE [LARGE SCALE GENOMIC DNA]</scope>
    <source>
        <strain evidence="1 2">NA-134</strain>
    </source>
</reference>